<evidence type="ECO:0000313" key="2">
    <source>
        <dbReference type="Proteomes" id="UP001153069"/>
    </source>
</evidence>
<dbReference type="Proteomes" id="UP001153069">
    <property type="component" value="Unassembled WGS sequence"/>
</dbReference>
<keyword evidence="2" id="KW-1185">Reference proteome</keyword>
<accession>A0A9N8HIA4</accession>
<reference evidence="1" key="1">
    <citation type="submission" date="2020-06" db="EMBL/GenBank/DDBJ databases">
        <authorList>
            <consortium name="Plant Systems Biology data submission"/>
        </authorList>
    </citation>
    <scope>NUCLEOTIDE SEQUENCE</scope>
    <source>
        <strain evidence="1">D6</strain>
    </source>
</reference>
<dbReference type="InterPro" id="IPR011990">
    <property type="entry name" value="TPR-like_helical_dom_sf"/>
</dbReference>
<comment type="caution">
    <text evidence="1">The sequence shown here is derived from an EMBL/GenBank/DDBJ whole genome shotgun (WGS) entry which is preliminary data.</text>
</comment>
<dbReference type="AlphaFoldDB" id="A0A9N8HIA4"/>
<proteinExistence type="predicted"/>
<organism evidence="1 2">
    <name type="scientific">Seminavis robusta</name>
    <dbReference type="NCBI Taxonomy" id="568900"/>
    <lineage>
        <taxon>Eukaryota</taxon>
        <taxon>Sar</taxon>
        <taxon>Stramenopiles</taxon>
        <taxon>Ochrophyta</taxon>
        <taxon>Bacillariophyta</taxon>
        <taxon>Bacillariophyceae</taxon>
        <taxon>Bacillariophycidae</taxon>
        <taxon>Naviculales</taxon>
        <taxon>Naviculaceae</taxon>
        <taxon>Seminavis</taxon>
    </lineage>
</organism>
<evidence type="ECO:0000313" key="1">
    <source>
        <dbReference type="EMBL" id="CAB9513280.1"/>
    </source>
</evidence>
<dbReference type="SUPFAM" id="SSF48452">
    <property type="entry name" value="TPR-like"/>
    <property type="match status" value="1"/>
</dbReference>
<name>A0A9N8HIA4_9STRA</name>
<protein>
    <submittedName>
        <fullName evidence="1">Uncharacterized protein</fullName>
    </submittedName>
</protein>
<dbReference type="EMBL" id="CAICTM010000581">
    <property type="protein sequence ID" value="CAB9513280.1"/>
    <property type="molecule type" value="Genomic_DNA"/>
</dbReference>
<sequence>MNSNQLHQPSSGSRQQAYMYLNDQGIGHLARHDTQAALACFTRALTIVQQGVATAPVANEGSIQSPVWLSVSIQGLSDDESGLYIHCEALSLQIGTDGSDSVQTHSMAAVAILFNLALTYHVHGVKHQKMARIQKASRLYELCSGEMMSSPHVDPTLCLFVSMACLNNKAQIQYQYLGSKANAAELACQLQQQLEPVLTAVDNEGNLLSHTYSQLDEMFLNAQMLSHAVCMGASAA</sequence>
<gene>
    <name evidence="1" type="ORF">SEMRO_582_G170510.1</name>
</gene>